<gene>
    <name evidence="1" type="ORF">MLD38_008780</name>
</gene>
<sequence>MMQYPGSLVIWYDAVTVDGSLIWQNKLNDSNKPFFDLCDGLFANYSWGCIGRNTFGGGQWTTNVALDVIKKADVSTAIFAPGWLYETKQPPDFETAQNRWWSLVEKSWGIVQHYPKSLPFYSNFDQGRGYHYSVDGTTVSQAPLEQYLSSRDSAITRVQRRQQRPNSSGCGF</sequence>
<keyword evidence="2" id="KW-1185">Reference proteome</keyword>
<organism evidence="1 2">
    <name type="scientific">Melastoma candidum</name>
    <dbReference type="NCBI Taxonomy" id="119954"/>
    <lineage>
        <taxon>Eukaryota</taxon>
        <taxon>Viridiplantae</taxon>
        <taxon>Streptophyta</taxon>
        <taxon>Embryophyta</taxon>
        <taxon>Tracheophyta</taxon>
        <taxon>Spermatophyta</taxon>
        <taxon>Magnoliopsida</taxon>
        <taxon>eudicotyledons</taxon>
        <taxon>Gunneridae</taxon>
        <taxon>Pentapetalae</taxon>
        <taxon>rosids</taxon>
        <taxon>malvids</taxon>
        <taxon>Myrtales</taxon>
        <taxon>Melastomataceae</taxon>
        <taxon>Melastomatoideae</taxon>
        <taxon>Melastomateae</taxon>
        <taxon>Melastoma</taxon>
    </lineage>
</organism>
<dbReference type="EMBL" id="CM042882">
    <property type="protein sequence ID" value="KAI4382877.1"/>
    <property type="molecule type" value="Genomic_DNA"/>
</dbReference>
<reference evidence="2" key="1">
    <citation type="journal article" date="2023" name="Front. Plant Sci.">
        <title>Chromosomal-level genome assembly of Melastoma candidum provides insights into trichome evolution.</title>
        <authorList>
            <person name="Zhong Y."/>
            <person name="Wu W."/>
            <person name="Sun C."/>
            <person name="Zou P."/>
            <person name="Liu Y."/>
            <person name="Dai S."/>
            <person name="Zhou R."/>
        </authorList>
    </citation>
    <scope>NUCLEOTIDE SEQUENCE [LARGE SCALE GENOMIC DNA]</scope>
</reference>
<name>A0ACB9RWR2_9MYRT</name>
<accession>A0ACB9RWR2</accession>
<comment type="caution">
    <text evidence="1">The sequence shown here is derived from an EMBL/GenBank/DDBJ whole genome shotgun (WGS) entry which is preliminary data.</text>
</comment>
<protein>
    <submittedName>
        <fullName evidence="1">Uncharacterized protein</fullName>
    </submittedName>
</protein>
<proteinExistence type="predicted"/>
<evidence type="ECO:0000313" key="2">
    <source>
        <dbReference type="Proteomes" id="UP001057402"/>
    </source>
</evidence>
<evidence type="ECO:0000313" key="1">
    <source>
        <dbReference type="EMBL" id="KAI4382877.1"/>
    </source>
</evidence>
<dbReference type="Proteomes" id="UP001057402">
    <property type="component" value="Chromosome 3"/>
</dbReference>